<dbReference type="VEuPathDB" id="FungiDB:PGTG_11977"/>
<keyword evidence="2" id="KW-1133">Transmembrane helix</keyword>
<feature type="compositionally biased region" description="Acidic residues" evidence="1">
    <location>
        <begin position="19"/>
        <end position="38"/>
    </location>
</feature>
<dbReference type="HOGENOM" id="CLU_012390_4_0_1"/>
<evidence type="ECO:0000313" key="3">
    <source>
        <dbReference type="EMBL" id="EFP86021.1"/>
    </source>
</evidence>
<proteinExistence type="predicted"/>
<dbReference type="EMBL" id="DS178298">
    <property type="protein sequence ID" value="EFP86021.1"/>
    <property type="molecule type" value="Genomic_DNA"/>
</dbReference>
<name>E3KNZ6_PUCGT</name>
<dbReference type="Proteomes" id="UP000008783">
    <property type="component" value="Unassembled WGS sequence"/>
</dbReference>
<dbReference type="PANTHER" id="PTHR47150:SF5">
    <property type="entry name" value="OS07G0546750 PROTEIN"/>
    <property type="match status" value="1"/>
</dbReference>
<feature type="region of interest" description="Disordered" evidence="1">
    <location>
        <begin position="14"/>
        <end position="68"/>
    </location>
</feature>
<keyword evidence="2" id="KW-0472">Membrane</keyword>
<dbReference type="GeneID" id="10540023"/>
<dbReference type="PANTHER" id="PTHR47150">
    <property type="entry name" value="OS12G0169200 PROTEIN"/>
    <property type="match status" value="1"/>
</dbReference>
<dbReference type="KEGG" id="pgr:PGTG_11977"/>
<dbReference type="InParanoid" id="E3KNZ6"/>
<protein>
    <submittedName>
        <fullName evidence="3">Uncharacterized protein</fullName>
    </submittedName>
</protein>
<organism evidence="3 4">
    <name type="scientific">Puccinia graminis f. sp. tritici (strain CRL 75-36-700-3 / race SCCL)</name>
    <name type="common">Black stem rust fungus</name>
    <dbReference type="NCBI Taxonomy" id="418459"/>
    <lineage>
        <taxon>Eukaryota</taxon>
        <taxon>Fungi</taxon>
        <taxon>Dikarya</taxon>
        <taxon>Basidiomycota</taxon>
        <taxon>Pucciniomycotina</taxon>
        <taxon>Pucciniomycetes</taxon>
        <taxon>Pucciniales</taxon>
        <taxon>Pucciniaceae</taxon>
        <taxon>Puccinia</taxon>
    </lineage>
</organism>
<dbReference type="AlphaFoldDB" id="E3KNZ6"/>
<dbReference type="RefSeq" id="XP_003330440.1">
    <property type="nucleotide sequence ID" value="XM_003330392.1"/>
</dbReference>
<dbReference type="OrthoDB" id="10572898at2759"/>
<evidence type="ECO:0000256" key="2">
    <source>
        <dbReference type="SAM" id="Phobius"/>
    </source>
</evidence>
<keyword evidence="4" id="KW-1185">Reference proteome</keyword>
<evidence type="ECO:0000313" key="4">
    <source>
        <dbReference type="Proteomes" id="UP000008783"/>
    </source>
</evidence>
<reference evidence="4" key="2">
    <citation type="journal article" date="2011" name="Proc. Natl. Acad. Sci. U.S.A.">
        <title>Obligate biotrophy features unraveled by the genomic analysis of rust fungi.</title>
        <authorList>
            <person name="Duplessis S."/>
            <person name="Cuomo C.A."/>
            <person name="Lin Y.-C."/>
            <person name="Aerts A."/>
            <person name="Tisserant E."/>
            <person name="Veneault-Fourrey C."/>
            <person name="Joly D.L."/>
            <person name="Hacquard S."/>
            <person name="Amselem J."/>
            <person name="Cantarel B.L."/>
            <person name="Chiu R."/>
            <person name="Coutinho P.M."/>
            <person name="Feau N."/>
            <person name="Field M."/>
            <person name="Frey P."/>
            <person name="Gelhaye E."/>
            <person name="Goldberg J."/>
            <person name="Grabherr M.G."/>
            <person name="Kodira C.D."/>
            <person name="Kohler A."/>
            <person name="Kuees U."/>
            <person name="Lindquist E.A."/>
            <person name="Lucas S.M."/>
            <person name="Mago R."/>
            <person name="Mauceli E."/>
            <person name="Morin E."/>
            <person name="Murat C."/>
            <person name="Pangilinan J.L."/>
            <person name="Park R."/>
            <person name="Pearson M."/>
            <person name="Quesneville H."/>
            <person name="Rouhier N."/>
            <person name="Sakthikumar S."/>
            <person name="Salamov A.A."/>
            <person name="Schmutz J."/>
            <person name="Selles B."/>
            <person name="Shapiro H."/>
            <person name="Tanguay P."/>
            <person name="Tuskan G.A."/>
            <person name="Henrissat B."/>
            <person name="Van de Peer Y."/>
            <person name="Rouze P."/>
            <person name="Ellis J.G."/>
            <person name="Dodds P.N."/>
            <person name="Schein J.E."/>
            <person name="Zhong S."/>
            <person name="Hamelin R.C."/>
            <person name="Grigoriev I.V."/>
            <person name="Szabo L.J."/>
            <person name="Martin F."/>
        </authorList>
    </citation>
    <scope>NUCLEOTIDE SEQUENCE [LARGE SCALE GENOMIC DNA]</scope>
    <source>
        <strain evidence="4">CRL 75-36-700-3 / race SCCL</strain>
    </source>
</reference>
<evidence type="ECO:0000256" key="1">
    <source>
        <dbReference type="SAM" id="MobiDB-lite"/>
    </source>
</evidence>
<feature type="transmembrane region" description="Helical" evidence="2">
    <location>
        <begin position="103"/>
        <end position="122"/>
    </location>
</feature>
<sequence>MLNRTNKRRKLLKDLFGSDTEDEEEQETDSLEELEFESDQEKGNKPRVRRRPNKERSHMQGHKKLMEDYFNENSTYDDQDFERRFRLRRELFLKIASDVERSILGTFWGPALVVLALNGILLC</sequence>
<accession>E3KNZ6</accession>
<keyword evidence="2" id="KW-0812">Transmembrane</keyword>
<reference key="1">
    <citation type="submission" date="2007-01" db="EMBL/GenBank/DDBJ databases">
        <title>The Genome Sequence of Puccinia graminis f. sp. tritici Strain CRL 75-36-700-3.</title>
        <authorList>
            <consortium name="The Broad Institute Genome Sequencing Platform"/>
            <person name="Birren B."/>
            <person name="Lander E."/>
            <person name="Galagan J."/>
            <person name="Nusbaum C."/>
            <person name="Devon K."/>
            <person name="Cuomo C."/>
            <person name="Jaffe D."/>
            <person name="Butler J."/>
            <person name="Alvarez P."/>
            <person name="Gnerre S."/>
            <person name="Grabherr M."/>
            <person name="Mauceli E."/>
            <person name="Brockman W."/>
            <person name="Young S."/>
            <person name="LaButti K."/>
            <person name="Sykes S."/>
            <person name="DeCaprio D."/>
            <person name="Crawford M."/>
            <person name="Koehrsen M."/>
            <person name="Engels R."/>
            <person name="Montgomery P."/>
            <person name="Pearson M."/>
            <person name="Howarth C."/>
            <person name="Larson L."/>
            <person name="White J."/>
            <person name="Zeng Q."/>
            <person name="Kodira C."/>
            <person name="Yandava C."/>
            <person name="Alvarado L."/>
            <person name="O'Leary S."/>
            <person name="Szabo L."/>
            <person name="Dean R."/>
            <person name="Schein J."/>
        </authorList>
    </citation>
    <scope>NUCLEOTIDE SEQUENCE</scope>
    <source>
        <strain>CRL 75-36-700-3</strain>
    </source>
</reference>
<gene>
    <name evidence="3" type="ORF">PGTG_11977</name>
</gene>
<feature type="compositionally biased region" description="Basic residues" evidence="1">
    <location>
        <begin position="45"/>
        <end position="63"/>
    </location>
</feature>